<sequence length="71" mass="9123">MKFMESEKMRNRYNLIERIMICRNFDKDRKRSRRNPNRYYKDKSMKLQLERMKKYHNKFVSKVRILEFLKN</sequence>
<proteinExistence type="predicted"/>
<protein>
    <submittedName>
        <fullName evidence="1">Uncharacterized protein</fullName>
    </submittedName>
</protein>
<name>A0A0E3B2Z8_LEPBO</name>
<dbReference type="AlphaFoldDB" id="A0A0E3B2Z8"/>
<gene>
    <name evidence="1" type="ORF">LBBP_00570</name>
</gene>
<organism evidence="1">
    <name type="scientific">Leptospira borgpetersenii serovar Ballum</name>
    <dbReference type="NCBI Taxonomy" id="280505"/>
    <lineage>
        <taxon>Bacteria</taxon>
        <taxon>Pseudomonadati</taxon>
        <taxon>Spirochaetota</taxon>
        <taxon>Spirochaetia</taxon>
        <taxon>Leptospirales</taxon>
        <taxon>Leptospiraceae</taxon>
        <taxon>Leptospira</taxon>
    </lineage>
</organism>
<dbReference type="Proteomes" id="UP000058857">
    <property type="component" value="Chromosome 1"/>
</dbReference>
<reference evidence="1 2" key="1">
    <citation type="journal article" date="2015" name="PLoS Negl. Trop. Dis.">
        <title>Distribution of Plasmids in Distinct Leptospira Pathogenic Species.</title>
        <authorList>
            <person name="Wang Y."/>
            <person name="Zhuang X."/>
            <person name="Zhong Y."/>
            <person name="Zhang C."/>
            <person name="Zhang Y."/>
            <person name="Zeng L."/>
            <person name="Zhu Y."/>
            <person name="He P."/>
            <person name="Dong K."/>
            <person name="Pal U."/>
            <person name="Guo X."/>
            <person name="Qin J."/>
        </authorList>
    </citation>
    <scope>NUCLEOTIDE SEQUENCE [LARGE SCALE GENOMIC DNA]</scope>
    <source>
        <strain evidence="1 2">56604</strain>
    </source>
</reference>
<dbReference type="PATRIC" id="fig|280505.15.peg.559"/>
<evidence type="ECO:0000313" key="2">
    <source>
        <dbReference type="Proteomes" id="UP000058857"/>
    </source>
</evidence>
<dbReference type="EMBL" id="CP012029">
    <property type="protein sequence ID" value="ALO24916.1"/>
    <property type="molecule type" value="Genomic_DNA"/>
</dbReference>
<accession>A0A0E3B2Z8</accession>
<evidence type="ECO:0000313" key="1">
    <source>
        <dbReference type="EMBL" id="ALO24916.1"/>
    </source>
</evidence>